<feature type="region of interest" description="Disordered" evidence="1">
    <location>
        <begin position="22"/>
        <end position="45"/>
    </location>
</feature>
<feature type="region of interest" description="Disordered" evidence="1">
    <location>
        <begin position="60"/>
        <end position="81"/>
    </location>
</feature>
<evidence type="ECO:0000313" key="3">
    <source>
        <dbReference type="Proteomes" id="UP001055336"/>
    </source>
</evidence>
<sequence>MDVTHLVAAVIATVTITFGSGIAAGAPLDPPPSDPNPAAPAPTPKLPAMKCWPYGRVGPGSARGGGGVPVYPPPCPPGTPH</sequence>
<dbReference type="RefSeq" id="WP_240258030.1">
    <property type="nucleotide sequence ID" value="NZ_CP092488.2"/>
</dbReference>
<dbReference type="EMBL" id="CP092488">
    <property type="protein sequence ID" value="UMB67568.1"/>
    <property type="molecule type" value="Genomic_DNA"/>
</dbReference>
<keyword evidence="3" id="KW-1185">Reference proteome</keyword>
<feature type="compositionally biased region" description="Pro residues" evidence="1">
    <location>
        <begin position="70"/>
        <end position="81"/>
    </location>
</feature>
<evidence type="ECO:0000256" key="1">
    <source>
        <dbReference type="SAM" id="MobiDB-lite"/>
    </source>
</evidence>
<reference evidence="2" key="1">
    <citation type="submission" date="2022-08" db="EMBL/GenBank/DDBJ databases">
        <title>Whole genome sequencing of non-tuberculosis mycobacteria type-strains.</title>
        <authorList>
            <person name="Igarashi Y."/>
            <person name="Osugi A."/>
            <person name="Mitarai S."/>
        </authorList>
    </citation>
    <scope>NUCLEOTIDE SEQUENCE</scope>
    <source>
        <strain evidence="2">DSM 45127</strain>
    </source>
</reference>
<evidence type="ECO:0000313" key="2">
    <source>
        <dbReference type="EMBL" id="UMB67568.1"/>
    </source>
</evidence>
<gene>
    <name evidence="2" type="ORF">MKK62_13655</name>
</gene>
<protein>
    <submittedName>
        <fullName evidence="2">Uncharacterized protein</fullName>
    </submittedName>
</protein>
<proteinExistence type="predicted"/>
<dbReference type="Proteomes" id="UP001055336">
    <property type="component" value="Chromosome"/>
</dbReference>
<name>A0ABY3VDS5_9MYCO</name>
<accession>A0ABY3VDS5</accession>
<organism evidence="2 3">
    <name type="scientific">Mycobacterium paraterrae</name>
    <dbReference type="NCBI Taxonomy" id="577492"/>
    <lineage>
        <taxon>Bacteria</taxon>
        <taxon>Bacillati</taxon>
        <taxon>Actinomycetota</taxon>
        <taxon>Actinomycetes</taxon>
        <taxon>Mycobacteriales</taxon>
        <taxon>Mycobacteriaceae</taxon>
        <taxon>Mycobacterium</taxon>
    </lineage>
</organism>
<feature type="compositionally biased region" description="Pro residues" evidence="1">
    <location>
        <begin position="28"/>
        <end position="45"/>
    </location>
</feature>